<dbReference type="PANTHER" id="PTHR45631:SF202">
    <property type="entry name" value="SENESCENCE-INDUCED RECEPTOR-LIKE SERINE_THREONINE-PROTEIN KINASE"/>
    <property type="match status" value="1"/>
</dbReference>
<organism evidence="19 20">
    <name type="scientific">Rhynchospora breviuscula</name>
    <dbReference type="NCBI Taxonomy" id="2022672"/>
    <lineage>
        <taxon>Eukaryota</taxon>
        <taxon>Viridiplantae</taxon>
        <taxon>Streptophyta</taxon>
        <taxon>Embryophyta</taxon>
        <taxon>Tracheophyta</taxon>
        <taxon>Spermatophyta</taxon>
        <taxon>Magnoliopsida</taxon>
        <taxon>Liliopsida</taxon>
        <taxon>Poales</taxon>
        <taxon>Cyperaceae</taxon>
        <taxon>Cyperoideae</taxon>
        <taxon>Rhynchosporeae</taxon>
        <taxon>Rhynchospora</taxon>
    </lineage>
</organism>
<evidence type="ECO:0000259" key="18">
    <source>
        <dbReference type="PROSITE" id="PS50011"/>
    </source>
</evidence>
<keyword evidence="12 16" id="KW-1133">Transmembrane helix</keyword>
<dbReference type="Pfam" id="PF13855">
    <property type="entry name" value="LRR_8"/>
    <property type="match status" value="1"/>
</dbReference>
<keyword evidence="7 17" id="KW-0732">Signal</keyword>
<evidence type="ECO:0000256" key="10">
    <source>
        <dbReference type="ARBA" id="ARBA00022777"/>
    </source>
</evidence>
<dbReference type="PROSITE" id="PS50011">
    <property type="entry name" value="PROTEIN_KINASE_DOM"/>
    <property type="match status" value="1"/>
</dbReference>
<keyword evidence="13 16" id="KW-0472">Membrane</keyword>
<dbReference type="Gene3D" id="1.10.510.10">
    <property type="entry name" value="Transferase(Phosphotransferase) domain 1"/>
    <property type="match status" value="1"/>
</dbReference>
<evidence type="ECO:0000256" key="11">
    <source>
        <dbReference type="ARBA" id="ARBA00022840"/>
    </source>
</evidence>
<keyword evidence="9 15" id="KW-0547">Nucleotide-binding</keyword>
<evidence type="ECO:0000256" key="7">
    <source>
        <dbReference type="ARBA" id="ARBA00022729"/>
    </source>
</evidence>
<protein>
    <recommendedName>
        <fullName evidence="18">Protein kinase domain-containing protein</fullName>
    </recommendedName>
</protein>
<accession>A0A9Q0C6K2</accession>
<dbReference type="GO" id="GO:0005886">
    <property type="term" value="C:plasma membrane"/>
    <property type="evidence" value="ECO:0007669"/>
    <property type="project" value="UniProtKB-SubCell"/>
</dbReference>
<keyword evidence="11 15" id="KW-0067">ATP-binding</keyword>
<evidence type="ECO:0000256" key="8">
    <source>
        <dbReference type="ARBA" id="ARBA00022737"/>
    </source>
</evidence>
<dbReference type="GO" id="GO:0005524">
    <property type="term" value="F:ATP binding"/>
    <property type="evidence" value="ECO:0007669"/>
    <property type="project" value="UniProtKB-UniRule"/>
</dbReference>
<dbReference type="PROSITE" id="PS00108">
    <property type="entry name" value="PROTEIN_KINASE_ST"/>
    <property type="match status" value="1"/>
</dbReference>
<evidence type="ECO:0000256" key="16">
    <source>
        <dbReference type="SAM" id="Phobius"/>
    </source>
</evidence>
<keyword evidence="2" id="KW-0723">Serine/threonine-protein kinase</keyword>
<dbReference type="SUPFAM" id="SSF52058">
    <property type="entry name" value="L domain-like"/>
    <property type="match status" value="1"/>
</dbReference>
<dbReference type="FunFam" id="3.80.10.10:FF:000129">
    <property type="entry name" value="Leucine-rich repeat receptor-like kinase"/>
    <property type="match status" value="1"/>
</dbReference>
<keyword evidence="14" id="KW-0675">Receptor</keyword>
<dbReference type="Proteomes" id="UP001151287">
    <property type="component" value="Unassembled WGS sequence"/>
</dbReference>
<dbReference type="InterPro" id="IPR008271">
    <property type="entry name" value="Ser/Thr_kinase_AS"/>
</dbReference>
<dbReference type="PROSITE" id="PS51450">
    <property type="entry name" value="LRR"/>
    <property type="match status" value="1"/>
</dbReference>
<dbReference type="AlphaFoldDB" id="A0A9Q0C6K2"/>
<evidence type="ECO:0000256" key="14">
    <source>
        <dbReference type="ARBA" id="ARBA00023170"/>
    </source>
</evidence>
<keyword evidence="4" id="KW-0433">Leucine-rich repeat</keyword>
<evidence type="ECO:0000256" key="12">
    <source>
        <dbReference type="ARBA" id="ARBA00022989"/>
    </source>
</evidence>
<dbReference type="Gene3D" id="3.30.200.20">
    <property type="entry name" value="Phosphorylase Kinase, domain 1"/>
    <property type="match status" value="1"/>
</dbReference>
<evidence type="ECO:0000256" key="9">
    <source>
        <dbReference type="ARBA" id="ARBA00022741"/>
    </source>
</evidence>
<keyword evidence="8" id="KW-0677">Repeat</keyword>
<dbReference type="InterPro" id="IPR001611">
    <property type="entry name" value="Leu-rich_rpt"/>
</dbReference>
<evidence type="ECO:0000313" key="20">
    <source>
        <dbReference type="Proteomes" id="UP001151287"/>
    </source>
</evidence>
<dbReference type="PANTHER" id="PTHR45631">
    <property type="entry name" value="OS07G0107800 PROTEIN-RELATED"/>
    <property type="match status" value="1"/>
</dbReference>
<dbReference type="Pfam" id="PF12819">
    <property type="entry name" value="Malectin_like"/>
    <property type="match status" value="1"/>
</dbReference>
<evidence type="ECO:0000313" key="19">
    <source>
        <dbReference type="EMBL" id="KAJ1688114.1"/>
    </source>
</evidence>
<evidence type="ECO:0000256" key="17">
    <source>
        <dbReference type="SAM" id="SignalP"/>
    </source>
</evidence>
<sequence length="907" mass="100597">MKNYNMREMAFWFAFLASFFLINTGVNGQADNSTGFVSIDCGLPGNSSYKDSSSTLTYISDAQFIDTGKNHNISVEYMMTPTLSPQYLNVRSFDTGVRNCYTIKSVVAGGKYLVRATFMYGNYDGYSKDVIFDLHIGVNYWKTIKISDPENVTTAEVIFVVPVDYIQVCLVNTGLGTPFISSLELRPMKSSLYPAANSSQALALSRRLNAGPTDGIIIRYPEDPHDRMWEPWSGVPNWTAISTTSHIQNLLNDLFEAPSAVMQTAATPVNSSEIQFYWDVNPIDKGLSYIANLHFSELMQLTKNQKREFNIKLNNAPWYKSSFSPDYLYSDAVYASRSIDSFLRYNVLLAATANSTLPPILNAVELFIVLPVSAVPTDSGDVNAINVIKSSYQITKNWNGDPCAPKTYAWDGLNCSYVVSSSPRITVVSLASNGLTGEITNNFANLKALQTLDLSYNNLTGQIPDVLSQLPFLSVLDLRGNQLNGSIPPGLLKKSRDGALTLRVEKNVTQCSDGTSCNQLKKKPNSYTIAIAIIVQIVVVVILAAVGILIIYKFKKQPATSWNRAVNPQNKRYSTVARNVNTSIKLENHQFTYSELQQITNDFQREIGRGGFGVVYMGFLIDRTQVAVKLQRHMSTREVNNFMVEAQHLMRIHHRNLVSLIGYCKDENCLALVLEYMSQGSLEDHLRGGAASIWPLTWRDRIRIAHESAKGLEYLHTGCSPPLIHRDVKPNNILLDAQLEAKIADFGMSKQFSSNDNTHVTTDHVVGTPGYVDPEYHMTCQLTKKSDVYSFGVVILQIVTGQPAIIKGTEPDNESMNLIHWVQVRLTSGDIESVVDASMQGDYNIYSVRKAADVALKCTAQSGAQRPTMTEVALQLKECIELEAAVRRSSTSNFHSANSSTGCTSEN</sequence>
<dbReference type="FunFam" id="1.10.510.10:FF:000146">
    <property type="entry name" value="LRR receptor-like serine/threonine-protein kinase IOS1"/>
    <property type="match status" value="1"/>
</dbReference>
<evidence type="ECO:0000256" key="13">
    <source>
        <dbReference type="ARBA" id="ARBA00023136"/>
    </source>
</evidence>
<dbReference type="InterPro" id="IPR032675">
    <property type="entry name" value="LRR_dom_sf"/>
</dbReference>
<dbReference type="Gene3D" id="3.80.10.10">
    <property type="entry name" value="Ribonuclease Inhibitor"/>
    <property type="match status" value="1"/>
</dbReference>
<dbReference type="InterPro" id="IPR011009">
    <property type="entry name" value="Kinase-like_dom_sf"/>
</dbReference>
<reference evidence="19" key="1">
    <citation type="journal article" date="2022" name="Cell">
        <title>Repeat-based holocentromeres influence genome architecture and karyotype evolution.</title>
        <authorList>
            <person name="Hofstatter P.G."/>
            <person name="Thangavel G."/>
            <person name="Lux T."/>
            <person name="Neumann P."/>
            <person name="Vondrak T."/>
            <person name="Novak P."/>
            <person name="Zhang M."/>
            <person name="Costa L."/>
            <person name="Castellani M."/>
            <person name="Scott A."/>
            <person name="Toegelov H."/>
            <person name="Fuchs J."/>
            <person name="Mata-Sucre Y."/>
            <person name="Dias Y."/>
            <person name="Vanzela A.L.L."/>
            <person name="Huettel B."/>
            <person name="Almeida C.C.S."/>
            <person name="Simkova H."/>
            <person name="Souza G."/>
            <person name="Pedrosa-Harand A."/>
            <person name="Macas J."/>
            <person name="Mayer K.F.X."/>
            <person name="Houben A."/>
            <person name="Marques A."/>
        </authorList>
    </citation>
    <scope>NUCLEOTIDE SEQUENCE</scope>
    <source>
        <strain evidence="19">RhyBre1mFocal</strain>
    </source>
</reference>
<evidence type="ECO:0000256" key="6">
    <source>
        <dbReference type="ARBA" id="ARBA00022692"/>
    </source>
</evidence>
<evidence type="ECO:0000256" key="15">
    <source>
        <dbReference type="PROSITE-ProRule" id="PRU10141"/>
    </source>
</evidence>
<evidence type="ECO:0000256" key="4">
    <source>
        <dbReference type="ARBA" id="ARBA00022614"/>
    </source>
</evidence>
<feature type="chain" id="PRO_5040143349" description="Protein kinase domain-containing protein" evidence="17">
    <location>
        <begin position="29"/>
        <end position="907"/>
    </location>
</feature>
<feature type="signal peptide" evidence="17">
    <location>
        <begin position="1"/>
        <end position="28"/>
    </location>
</feature>
<dbReference type="InterPro" id="IPR017441">
    <property type="entry name" value="Protein_kinase_ATP_BS"/>
</dbReference>
<dbReference type="PROSITE" id="PS00107">
    <property type="entry name" value="PROTEIN_KINASE_ATP"/>
    <property type="match status" value="1"/>
</dbReference>
<keyword evidence="6 16" id="KW-0812">Transmembrane</keyword>
<dbReference type="EMBL" id="JAMQYH010000005">
    <property type="protein sequence ID" value="KAJ1688114.1"/>
    <property type="molecule type" value="Genomic_DNA"/>
</dbReference>
<dbReference type="GO" id="GO:0004674">
    <property type="term" value="F:protein serine/threonine kinase activity"/>
    <property type="evidence" value="ECO:0007669"/>
    <property type="project" value="UniProtKB-KW"/>
</dbReference>
<evidence type="ECO:0000256" key="2">
    <source>
        <dbReference type="ARBA" id="ARBA00022527"/>
    </source>
</evidence>
<proteinExistence type="predicted"/>
<dbReference type="InterPro" id="IPR000719">
    <property type="entry name" value="Prot_kinase_dom"/>
</dbReference>
<name>A0A9Q0C6K2_9POAL</name>
<evidence type="ECO:0000256" key="3">
    <source>
        <dbReference type="ARBA" id="ARBA00022553"/>
    </source>
</evidence>
<keyword evidence="20" id="KW-1185">Reference proteome</keyword>
<keyword evidence="3" id="KW-0597">Phosphoprotein</keyword>
<dbReference type="Gene3D" id="2.60.120.430">
    <property type="entry name" value="Galactose-binding lectin"/>
    <property type="match status" value="1"/>
</dbReference>
<comment type="subcellular location">
    <subcellularLocation>
        <location evidence="1">Cell membrane</location>
        <topology evidence="1">Single-pass membrane protein</topology>
    </subcellularLocation>
</comment>
<dbReference type="Pfam" id="PF00069">
    <property type="entry name" value="Pkinase"/>
    <property type="match status" value="1"/>
</dbReference>
<keyword evidence="5" id="KW-0808">Transferase</keyword>
<dbReference type="SMART" id="SM00220">
    <property type="entry name" value="S_TKc"/>
    <property type="match status" value="1"/>
</dbReference>
<evidence type="ECO:0000256" key="1">
    <source>
        <dbReference type="ARBA" id="ARBA00004162"/>
    </source>
</evidence>
<dbReference type="SUPFAM" id="SSF56112">
    <property type="entry name" value="Protein kinase-like (PK-like)"/>
    <property type="match status" value="1"/>
</dbReference>
<evidence type="ECO:0000256" key="5">
    <source>
        <dbReference type="ARBA" id="ARBA00022679"/>
    </source>
</evidence>
<dbReference type="InterPro" id="IPR024788">
    <property type="entry name" value="Malectin-like_Carb-bd_dom"/>
</dbReference>
<feature type="transmembrane region" description="Helical" evidence="16">
    <location>
        <begin position="527"/>
        <end position="552"/>
    </location>
</feature>
<keyword evidence="10" id="KW-0418">Kinase</keyword>
<gene>
    <name evidence="19" type="ORF">LUZ63_019504</name>
</gene>
<feature type="binding site" evidence="15">
    <location>
        <position position="629"/>
    </location>
    <ligand>
        <name>ATP</name>
        <dbReference type="ChEBI" id="CHEBI:30616"/>
    </ligand>
</feature>
<dbReference type="OrthoDB" id="2017114at2759"/>
<feature type="domain" description="Protein kinase" evidence="18">
    <location>
        <begin position="601"/>
        <end position="880"/>
    </location>
</feature>
<comment type="caution">
    <text evidence="19">The sequence shown here is derived from an EMBL/GenBank/DDBJ whole genome shotgun (WGS) entry which is preliminary data.</text>
</comment>